<feature type="compositionally biased region" description="Pro residues" evidence="1">
    <location>
        <begin position="381"/>
        <end position="399"/>
    </location>
</feature>
<dbReference type="InterPro" id="IPR051412">
    <property type="entry name" value="Formin_Homology_Diaphanous_sf"/>
</dbReference>
<reference evidence="2 3" key="1">
    <citation type="journal article" date="2017" name="Gigascience">
        <title>Draft genome of the honey bee ectoparasitic mite, Tropilaelaps mercedesae, is shaped by the parasitic life history.</title>
        <authorList>
            <person name="Dong X."/>
            <person name="Armstrong S.D."/>
            <person name="Xia D."/>
            <person name="Makepeace B.L."/>
            <person name="Darby A.C."/>
            <person name="Kadowaki T."/>
        </authorList>
    </citation>
    <scope>NUCLEOTIDE SEQUENCE [LARGE SCALE GENOMIC DNA]</scope>
    <source>
        <strain evidence="2">Wuxi-XJTLU</strain>
    </source>
</reference>
<evidence type="ECO:0000313" key="2">
    <source>
        <dbReference type="EMBL" id="OQR78993.1"/>
    </source>
</evidence>
<feature type="compositionally biased region" description="Pro residues" evidence="1">
    <location>
        <begin position="461"/>
        <end position="474"/>
    </location>
</feature>
<feature type="region of interest" description="Disordered" evidence="1">
    <location>
        <begin position="64"/>
        <end position="123"/>
    </location>
</feature>
<name>A0A1V9XZW4_9ACAR</name>
<feature type="compositionally biased region" description="Low complexity" evidence="1">
    <location>
        <begin position="161"/>
        <end position="173"/>
    </location>
</feature>
<organism evidence="2 3">
    <name type="scientific">Tropilaelaps mercedesae</name>
    <dbReference type="NCBI Taxonomy" id="418985"/>
    <lineage>
        <taxon>Eukaryota</taxon>
        <taxon>Metazoa</taxon>
        <taxon>Ecdysozoa</taxon>
        <taxon>Arthropoda</taxon>
        <taxon>Chelicerata</taxon>
        <taxon>Arachnida</taxon>
        <taxon>Acari</taxon>
        <taxon>Parasitiformes</taxon>
        <taxon>Mesostigmata</taxon>
        <taxon>Gamasina</taxon>
        <taxon>Dermanyssoidea</taxon>
        <taxon>Laelapidae</taxon>
        <taxon>Tropilaelaps</taxon>
    </lineage>
</organism>
<feature type="region of interest" description="Disordered" evidence="1">
    <location>
        <begin position="278"/>
        <end position="307"/>
    </location>
</feature>
<feature type="compositionally biased region" description="Basic and acidic residues" evidence="1">
    <location>
        <begin position="147"/>
        <end position="160"/>
    </location>
</feature>
<feature type="region of interest" description="Disordered" evidence="1">
    <location>
        <begin position="147"/>
        <end position="173"/>
    </location>
</feature>
<accession>A0A1V9XZW4</accession>
<dbReference type="GO" id="GO:0030041">
    <property type="term" value="P:actin filament polymerization"/>
    <property type="evidence" value="ECO:0007669"/>
    <property type="project" value="TreeGrafter"/>
</dbReference>
<comment type="caution">
    <text evidence="2">The sequence shown here is derived from an EMBL/GenBank/DDBJ whole genome shotgun (WGS) entry which is preliminary data.</text>
</comment>
<feature type="compositionally biased region" description="Pro residues" evidence="1">
    <location>
        <begin position="339"/>
        <end position="366"/>
    </location>
</feature>
<dbReference type="Proteomes" id="UP000192247">
    <property type="component" value="Unassembled WGS sequence"/>
</dbReference>
<keyword evidence="3" id="KW-1185">Reference proteome</keyword>
<dbReference type="EMBL" id="MNPL01001598">
    <property type="protein sequence ID" value="OQR78993.1"/>
    <property type="molecule type" value="Genomic_DNA"/>
</dbReference>
<feature type="compositionally biased region" description="Polar residues" evidence="1">
    <location>
        <begin position="76"/>
        <end position="90"/>
    </location>
</feature>
<feature type="region of interest" description="Disordered" evidence="1">
    <location>
        <begin position="459"/>
        <end position="484"/>
    </location>
</feature>
<protein>
    <submittedName>
        <fullName evidence="2">Uncharacterized protein</fullName>
    </submittedName>
</protein>
<dbReference type="GO" id="GO:0005884">
    <property type="term" value="C:actin filament"/>
    <property type="evidence" value="ECO:0007669"/>
    <property type="project" value="TreeGrafter"/>
</dbReference>
<feature type="non-terminal residue" evidence="2">
    <location>
        <position position="937"/>
    </location>
</feature>
<feature type="compositionally biased region" description="Basic and acidic residues" evidence="1">
    <location>
        <begin position="294"/>
        <end position="307"/>
    </location>
</feature>
<feature type="region of interest" description="Disordered" evidence="1">
    <location>
        <begin position="334"/>
        <end position="410"/>
    </location>
</feature>
<dbReference type="AlphaFoldDB" id="A0A1V9XZW4"/>
<evidence type="ECO:0000256" key="1">
    <source>
        <dbReference type="SAM" id="MobiDB-lite"/>
    </source>
</evidence>
<dbReference type="InParanoid" id="A0A1V9XZW4"/>
<sequence>MSRSGLGDSGKTETTITSLKCCTVKESTPPYTVKTIGTFELERTPPLMLNTSLKQIETAVKLTGHQQLLRPETRQTKTSTRKQNTNSNADVSEEPPLTHEFSGELQGTTSTRATSETHETSVSRKIYPEGQLFSGRTETTKIRITEREPSTTRVEEHSTEKTTQTVVTETTESKVTVQESTVPGETLISIRPTAGAAEGSDCLRISGMDRVIKEKIEKTVTETAKSKKAFPQKFELLPIVPTLPMPPIPSPEPSLDSLFKKDTRTSEHKEVVITTATDHKRPLEPPCSSPPSKIKHEQITERIDEEQRIEKRVHASQSIMRRQQQLVQQNVIESVRFTPTPPPSTSTPTPPKVFKSPVPPEPPPKPVSLGSTPRLVELPRKTPPPPPPVLPKPEPPPVALPSSVPHSALVPLSPPVVQQRTEMKKQEITETKQVHQKITQQQQQVIQNQQQQIMEQKIVPATPPPEPLSPPQPPVTTKMMSERKVEPTAQLVKLEQIWTPPSLVSPAPPKSVEALPPPLTAVLPRVKEPVKQQPQIAATPKPIRQPPPAKSVTPMPHPPVMEAISPQSKTTSPLIRPLPAPPRFRDELLTYEAIQQQEMERIQRQCKKITLIEERERRTTSQQSVTDSRSVFLEETFRKPQPSSVPPPPVLPPVPKYQPLPPPPISCRPAEFRVVTEVREGLRPQNLEDAVNEFYKVHEETSKAVIKKVTARAPSLPPEGVPVVSVRHLSQPPPSLRRFSPEPVCRLKTRELRIDSTRQQRSTSPCLLQEHVRELKRIPSPTPVFRLQEVGICRKKAPPPSNKIDVLNLTSTVTHIDSKLSPTPICALREIDVYRNDKTSLDQVTDRQRVDTTVRVNLAQKKAETLSSIKHIGIDRVDKIYKDKVSYVNLHEGVLSKSVEPPPPALCRVQDETPRVRFEPLPSTTRRIDNTCSSINK</sequence>
<evidence type="ECO:0000313" key="3">
    <source>
        <dbReference type="Proteomes" id="UP000192247"/>
    </source>
</evidence>
<proteinExistence type="predicted"/>
<feature type="compositionally biased region" description="Pro residues" evidence="1">
    <location>
        <begin position="543"/>
        <end position="559"/>
    </location>
</feature>
<dbReference type="PANTHER" id="PTHR45691:SF6">
    <property type="entry name" value="PROTEIN DIAPHANOUS"/>
    <property type="match status" value="1"/>
</dbReference>
<dbReference type="PANTHER" id="PTHR45691">
    <property type="entry name" value="PROTEIN DIAPHANOUS"/>
    <property type="match status" value="1"/>
</dbReference>
<dbReference type="PRINTS" id="PR01217">
    <property type="entry name" value="PRICHEXTENSN"/>
</dbReference>
<feature type="compositionally biased region" description="Polar residues" evidence="1">
    <location>
        <begin position="105"/>
        <end position="114"/>
    </location>
</feature>
<feature type="region of interest" description="Disordered" evidence="1">
    <location>
        <begin position="529"/>
        <end position="581"/>
    </location>
</feature>
<gene>
    <name evidence="2" type="ORF">BIW11_06040</name>
</gene>